<dbReference type="Proteomes" id="UP000254794">
    <property type="component" value="Unassembled WGS sequence"/>
</dbReference>
<organism evidence="2 3">
    <name type="scientific">Legionella busanensis</name>
    <dbReference type="NCBI Taxonomy" id="190655"/>
    <lineage>
        <taxon>Bacteria</taxon>
        <taxon>Pseudomonadati</taxon>
        <taxon>Pseudomonadota</taxon>
        <taxon>Gammaproteobacteria</taxon>
        <taxon>Legionellales</taxon>
        <taxon>Legionellaceae</taxon>
        <taxon>Legionella</taxon>
    </lineage>
</organism>
<dbReference type="InterPro" id="IPR021313">
    <property type="entry name" value="DUF2909"/>
</dbReference>
<name>A0A378JKE3_9GAMM</name>
<gene>
    <name evidence="2" type="ORF">NCTC13316_00683</name>
</gene>
<protein>
    <submittedName>
        <fullName evidence="2">Protein of uncharacterized function (DUF2909)</fullName>
    </submittedName>
</protein>
<proteinExistence type="predicted"/>
<evidence type="ECO:0000313" key="2">
    <source>
        <dbReference type="EMBL" id="STX50600.1"/>
    </source>
</evidence>
<dbReference type="RefSeq" id="WP_115330307.1">
    <property type="nucleotide sequence ID" value="NZ_CAAAHP010000004.1"/>
</dbReference>
<dbReference type="EMBL" id="UGOD01000001">
    <property type="protein sequence ID" value="STX50600.1"/>
    <property type="molecule type" value="Genomic_DNA"/>
</dbReference>
<reference evidence="2 3" key="1">
    <citation type="submission" date="2018-06" db="EMBL/GenBank/DDBJ databases">
        <authorList>
            <consortium name="Pathogen Informatics"/>
            <person name="Doyle S."/>
        </authorList>
    </citation>
    <scope>NUCLEOTIDE SEQUENCE [LARGE SCALE GENOMIC DNA]</scope>
    <source>
        <strain evidence="2 3">NCTC13316</strain>
    </source>
</reference>
<dbReference type="Pfam" id="PF11137">
    <property type="entry name" value="DUF2909"/>
    <property type="match status" value="1"/>
</dbReference>
<feature type="transmembrane region" description="Helical" evidence="1">
    <location>
        <begin position="6"/>
        <end position="27"/>
    </location>
</feature>
<sequence length="67" mass="7650">MFTKIFIISVMFIILAALGSSLIFLVRDEGKTKRTVKALTWRIGLSLALFIFLFLAFSFGWIQPHTI</sequence>
<keyword evidence="3" id="KW-1185">Reference proteome</keyword>
<dbReference type="OrthoDB" id="7066027at2"/>
<keyword evidence="1" id="KW-1133">Transmembrane helix</keyword>
<accession>A0A378JKE3</accession>
<dbReference type="AlphaFoldDB" id="A0A378JKE3"/>
<dbReference type="NCBIfam" id="NF033233">
    <property type="entry name" value="twin_helix"/>
    <property type="match status" value="1"/>
</dbReference>
<evidence type="ECO:0000256" key="1">
    <source>
        <dbReference type="SAM" id="Phobius"/>
    </source>
</evidence>
<keyword evidence="1" id="KW-0812">Transmembrane</keyword>
<keyword evidence="1" id="KW-0472">Membrane</keyword>
<feature type="transmembrane region" description="Helical" evidence="1">
    <location>
        <begin position="39"/>
        <end position="62"/>
    </location>
</feature>
<evidence type="ECO:0000313" key="3">
    <source>
        <dbReference type="Proteomes" id="UP000254794"/>
    </source>
</evidence>